<organism evidence="9 10">
    <name type="scientific">Candidatus Kaiserbacteria bacterium RIFCSPHIGHO2_02_FULL_56_30</name>
    <dbReference type="NCBI Taxonomy" id="1798499"/>
    <lineage>
        <taxon>Bacteria</taxon>
        <taxon>Candidatus Kaiseribacteriota</taxon>
    </lineage>
</organism>
<feature type="region of interest" description="Disordered" evidence="8">
    <location>
        <begin position="117"/>
        <end position="136"/>
    </location>
</feature>
<protein>
    <submittedName>
        <fullName evidence="9">rRNA maturation RNase YbeY</fullName>
    </submittedName>
</protein>
<evidence type="ECO:0000313" key="10">
    <source>
        <dbReference type="Proteomes" id="UP000177107"/>
    </source>
</evidence>
<dbReference type="EMBL" id="MFLM01000006">
    <property type="protein sequence ID" value="OGG68642.1"/>
    <property type="molecule type" value="Genomic_DNA"/>
</dbReference>
<accession>A0A1F6E624</accession>
<dbReference type="InterPro" id="IPR002036">
    <property type="entry name" value="YbeY"/>
</dbReference>
<dbReference type="Proteomes" id="UP000177107">
    <property type="component" value="Unassembled WGS sequence"/>
</dbReference>
<dbReference type="GO" id="GO:0006364">
    <property type="term" value="P:rRNA processing"/>
    <property type="evidence" value="ECO:0007669"/>
    <property type="project" value="InterPro"/>
</dbReference>
<comment type="caution">
    <text evidence="9">The sequence shown here is derived from an EMBL/GenBank/DDBJ whole genome shotgun (WGS) entry which is preliminary data.</text>
</comment>
<comment type="cofactor">
    <cofactor evidence="1">
        <name>Zn(2+)</name>
        <dbReference type="ChEBI" id="CHEBI:29105"/>
    </cofactor>
</comment>
<evidence type="ECO:0000256" key="4">
    <source>
        <dbReference type="ARBA" id="ARBA00022723"/>
    </source>
</evidence>
<dbReference type="NCBIfam" id="TIGR00043">
    <property type="entry name" value="rRNA maturation RNase YbeY"/>
    <property type="match status" value="1"/>
</dbReference>
<name>A0A1F6E624_9BACT</name>
<evidence type="ECO:0000256" key="6">
    <source>
        <dbReference type="ARBA" id="ARBA00022801"/>
    </source>
</evidence>
<dbReference type="Gene3D" id="3.40.390.30">
    <property type="entry name" value="Metalloproteases ('zincins'), catalytic domain"/>
    <property type="match status" value="1"/>
</dbReference>
<evidence type="ECO:0000256" key="5">
    <source>
        <dbReference type="ARBA" id="ARBA00022759"/>
    </source>
</evidence>
<dbReference type="STRING" id="1798499.A3C95_00285"/>
<evidence type="ECO:0000256" key="8">
    <source>
        <dbReference type="SAM" id="MobiDB-lite"/>
    </source>
</evidence>
<dbReference type="GO" id="GO:0004519">
    <property type="term" value="F:endonuclease activity"/>
    <property type="evidence" value="ECO:0007669"/>
    <property type="project" value="UniProtKB-KW"/>
</dbReference>
<evidence type="ECO:0000313" key="9">
    <source>
        <dbReference type="EMBL" id="OGG68642.1"/>
    </source>
</evidence>
<evidence type="ECO:0000256" key="1">
    <source>
        <dbReference type="ARBA" id="ARBA00001947"/>
    </source>
</evidence>
<keyword evidence="4" id="KW-0479">Metal-binding</keyword>
<gene>
    <name evidence="9" type="ORF">A3C95_00285</name>
</gene>
<keyword evidence="7" id="KW-0862">Zinc</keyword>
<dbReference type="AlphaFoldDB" id="A0A1F6E624"/>
<dbReference type="GO" id="GO:0046872">
    <property type="term" value="F:metal ion binding"/>
    <property type="evidence" value="ECO:0007669"/>
    <property type="project" value="UniProtKB-KW"/>
</dbReference>
<feature type="compositionally biased region" description="Basic residues" evidence="8">
    <location>
        <begin position="120"/>
        <end position="136"/>
    </location>
</feature>
<keyword evidence="5" id="KW-0255">Endonuclease</keyword>
<dbReference type="SUPFAM" id="SSF55486">
    <property type="entry name" value="Metalloproteases ('zincins'), catalytic domain"/>
    <property type="match status" value="1"/>
</dbReference>
<sequence length="136" mass="15538">MPRPYSRIAREIVPGWEISLAFVSPKTAQALNKRLRGKSYTPNVLAYPVGTKHGEVIICKQIARHEAPAFGLSYADFTLLLFIHALLHLKGLSHGTTMEKRERALLARFTRAGRTYGSSHHYRDRHRHLPSKGRRR</sequence>
<dbReference type="InterPro" id="IPR023091">
    <property type="entry name" value="MetalPrtase_cat_dom_sf_prd"/>
</dbReference>
<comment type="similarity">
    <text evidence="2">Belongs to the endoribonuclease YbeY family.</text>
</comment>
<reference evidence="9 10" key="1">
    <citation type="journal article" date="2016" name="Nat. Commun.">
        <title>Thousands of microbial genomes shed light on interconnected biogeochemical processes in an aquifer system.</title>
        <authorList>
            <person name="Anantharaman K."/>
            <person name="Brown C.T."/>
            <person name="Hug L.A."/>
            <person name="Sharon I."/>
            <person name="Castelle C.J."/>
            <person name="Probst A.J."/>
            <person name="Thomas B.C."/>
            <person name="Singh A."/>
            <person name="Wilkins M.J."/>
            <person name="Karaoz U."/>
            <person name="Brodie E.L."/>
            <person name="Williams K.H."/>
            <person name="Hubbard S.S."/>
            <person name="Banfield J.F."/>
        </authorList>
    </citation>
    <scope>NUCLEOTIDE SEQUENCE [LARGE SCALE GENOMIC DNA]</scope>
</reference>
<dbReference type="GO" id="GO:0004222">
    <property type="term" value="F:metalloendopeptidase activity"/>
    <property type="evidence" value="ECO:0007669"/>
    <property type="project" value="InterPro"/>
</dbReference>
<evidence type="ECO:0000256" key="2">
    <source>
        <dbReference type="ARBA" id="ARBA00010875"/>
    </source>
</evidence>
<keyword evidence="6" id="KW-0378">Hydrolase</keyword>
<dbReference type="Pfam" id="PF02130">
    <property type="entry name" value="YbeY"/>
    <property type="match status" value="1"/>
</dbReference>
<keyword evidence="3" id="KW-0540">Nuclease</keyword>
<proteinExistence type="inferred from homology"/>
<evidence type="ECO:0000256" key="3">
    <source>
        <dbReference type="ARBA" id="ARBA00022722"/>
    </source>
</evidence>
<evidence type="ECO:0000256" key="7">
    <source>
        <dbReference type="ARBA" id="ARBA00022833"/>
    </source>
</evidence>